<reference evidence="2 3" key="1">
    <citation type="journal article" date="2014" name="PLoS Negl. Trop. Dis.">
        <title>Molecular characterization of human pathogenic bunyaviruses of the nyando and bwamba/pongola virus groups leads to the genetic identification of mojui dos campos and kaeng khoi virus.</title>
        <authorList>
            <person name="Groseth A."/>
            <person name="Mampilli V."/>
            <person name="Weisend C."/>
            <person name="Dahlstrom E."/>
            <person name="Porcella S.F."/>
            <person name="Russell B.J."/>
            <person name="Tesh R.B."/>
            <person name="Ebihara H."/>
        </authorList>
    </citation>
    <scope>NUCLEOTIDE SEQUENCE [LARGE SCALE GENOMIC DNA]</scope>
    <source>
        <strain evidence="2">ERET147</strain>
    </source>
</reference>
<organism evidence="2 3">
    <name type="scientific">Nyando virus</name>
    <dbReference type="NCBI Taxonomy" id="35316"/>
    <lineage>
        <taxon>Viruses</taxon>
        <taxon>Riboviria</taxon>
        <taxon>Orthornavirae</taxon>
        <taxon>Negarnaviricota</taxon>
        <taxon>Polyploviricotina</taxon>
        <taxon>Bunyaviricetes</taxon>
        <taxon>Elliovirales</taxon>
        <taxon>Peribunyaviridae</taxon>
        <taxon>Orthobunyavirus</taxon>
        <taxon>Orthobunyavirus nyandoense</taxon>
    </lineage>
</organism>
<dbReference type="EMBL" id="KJ867194">
    <property type="protein sequence ID" value="AIN37049.1"/>
    <property type="molecule type" value="Viral_cRNA"/>
</dbReference>
<accession>A0A088MJ28</accession>
<dbReference type="InterPro" id="IPR000797">
    <property type="entry name" value="Bunya_NSs"/>
</dbReference>
<name>A0A088MJ28_9VIRU</name>
<evidence type="ECO:0000256" key="1">
    <source>
        <dbReference type="ARBA" id="ARBA00014100"/>
    </source>
</evidence>
<evidence type="ECO:0000313" key="3">
    <source>
        <dbReference type="Proteomes" id="UP000165521"/>
    </source>
</evidence>
<protein>
    <recommendedName>
        <fullName evidence="1">Non-structural protein NS-S</fullName>
    </recommendedName>
</protein>
<sequence length="92" mass="10410">MMSSLLPKMDLILINNTWHLKLLQEQGLILFPLGSSSSMPGKPKINSLVDQSQRLTLNLAHGRWRWSITIFKETGTMLSATRILQSTDCQDI</sequence>
<proteinExistence type="predicted"/>
<dbReference type="Proteomes" id="UP000165521">
    <property type="component" value="Genome"/>
</dbReference>
<dbReference type="PIRSF" id="PIRSF003954">
    <property type="entry name" value="NS-S_OrthobunV"/>
    <property type="match status" value="1"/>
</dbReference>
<dbReference type="GO" id="GO:0016032">
    <property type="term" value="P:viral process"/>
    <property type="evidence" value="ECO:0007669"/>
    <property type="project" value="InterPro"/>
</dbReference>
<evidence type="ECO:0000313" key="2">
    <source>
        <dbReference type="EMBL" id="AIN37049.1"/>
    </source>
</evidence>
<dbReference type="Pfam" id="PF01104">
    <property type="entry name" value="Bunya_NS-S"/>
    <property type="match status" value="1"/>
</dbReference>